<comment type="caution">
    <text evidence="2">The sequence shown here is derived from an EMBL/GenBank/DDBJ whole genome shotgun (WGS) entry which is preliminary data.</text>
</comment>
<proteinExistence type="predicted"/>
<evidence type="ECO:0000259" key="1">
    <source>
        <dbReference type="Pfam" id="PF00160"/>
    </source>
</evidence>
<dbReference type="Gene3D" id="2.40.100.10">
    <property type="entry name" value="Cyclophilin-like"/>
    <property type="match status" value="1"/>
</dbReference>
<dbReference type="Pfam" id="PF00160">
    <property type="entry name" value="Pro_isomerase"/>
    <property type="match status" value="1"/>
</dbReference>
<evidence type="ECO:0000313" key="3">
    <source>
        <dbReference type="Proteomes" id="UP000537890"/>
    </source>
</evidence>
<dbReference type="GO" id="GO:0003755">
    <property type="term" value="F:peptidyl-prolyl cis-trans isomerase activity"/>
    <property type="evidence" value="ECO:0007669"/>
    <property type="project" value="InterPro"/>
</dbReference>
<dbReference type="Proteomes" id="UP000537890">
    <property type="component" value="Unassembled WGS sequence"/>
</dbReference>
<feature type="domain" description="PPIase cyclophilin-type" evidence="1">
    <location>
        <begin position="30"/>
        <end position="61"/>
    </location>
</feature>
<keyword evidence="2" id="KW-0413">Isomerase</keyword>
<gene>
    <name evidence="2" type="ORF">H0A75_07135</name>
</gene>
<protein>
    <submittedName>
        <fullName evidence="2">Peptidylprolyl isomerase</fullName>
    </submittedName>
</protein>
<evidence type="ECO:0000313" key="2">
    <source>
        <dbReference type="EMBL" id="NYT47369.1"/>
    </source>
</evidence>
<organism evidence="2 3">
    <name type="scientific">Candidatus Methanofishera endochildressiae</name>
    <dbReference type="NCBI Taxonomy" id="2738884"/>
    <lineage>
        <taxon>Bacteria</taxon>
        <taxon>Pseudomonadati</taxon>
        <taxon>Pseudomonadota</taxon>
        <taxon>Gammaproteobacteria</taxon>
        <taxon>Candidatus Methanofishera</taxon>
    </lineage>
</organism>
<dbReference type="InterPro" id="IPR029000">
    <property type="entry name" value="Cyclophilin-like_dom_sf"/>
</dbReference>
<dbReference type="SUPFAM" id="SSF50891">
    <property type="entry name" value="Cyclophilin-like"/>
    <property type="match status" value="1"/>
</dbReference>
<reference evidence="2 3" key="1">
    <citation type="submission" date="2020-05" db="EMBL/GenBank/DDBJ databases">
        <title>Horizontal transmission and recombination maintain forever young bacterial symbiont genomes.</title>
        <authorList>
            <person name="Russell S.L."/>
            <person name="Pepper-Tunick E."/>
            <person name="Svedberg J."/>
            <person name="Byrne A."/>
            <person name="Ruelas Castillo J."/>
            <person name="Vollmers C."/>
            <person name="Beinart R.A."/>
            <person name="Corbett-Detig R."/>
        </authorList>
    </citation>
    <scope>NUCLEOTIDE SEQUENCE [LARGE SCALE GENOMIC DNA]</scope>
    <source>
        <strain evidence="2">4727-3</strain>
    </source>
</reference>
<dbReference type="InterPro" id="IPR002130">
    <property type="entry name" value="Cyclophilin-type_PPIase_dom"/>
</dbReference>
<dbReference type="EMBL" id="JACCHS010000136">
    <property type="protein sequence ID" value="NYT47369.1"/>
    <property type="molecule type" value="Genomic_DNA"/>
</dbReference>
<sequence length="70" mass="7734">MTGHVSWRVGKPDFASLIFVNYKDKLLNLCKALQGWGYAVFGKVVEGMDVVDSMADAPTGSLWGIRFPQN</sequence>
<accession>A0A7Z0MP99</accession>
<dbReference type="AlphaFoldDB" id="A0A7Z0MP99"/>
<name>A0A7Z0MP99_9GAMM</name>